<dbReference type="GO" id="GO:0009507">
    <property type="term" value="C:chloroplast"/>
    <property type="evidence" value="ECO:0007669"/>
    <property type="project" value="TreeGrafter"/>
</dbReference>
<evidence type="ECO:0000313" key="2">
    <source>
        <dbReference type="Proteomes" id="UP000541444"/>
    </source>
</evidence>
<dbReference type="Proteomes" id="UP000541444">
    <property type="component" value="Unassembled WGS sequence"/>
</dbReference>
<dbReference type="EMBL" id="JACGCM010000455">
    <property type="protein sequence ID" value="KAF6171859.1"/>
    <property type="molecule type" value="Genomic_DNA"/>
</dbReference>
<reference evidence="1 2" key="1">
    <citation type="journal article" date="2020" name="IScience">
        <title>Genome Sequencing of the Endangered Kingdonia uniflora (Circaeasteraceae, Ranunculales) Reveals Potential Mechanisms of Evolutionary Specialization.</title>
        <authorList>
            <person name="Sun Y."/>
            <person name="Deng T."/>
            <person name="Zhang A."/>
            <person name="Moore M.J."/>
            <person name="Landis J.B."/>
            <person name="Lin N."/>
            <person name="Zhang H."/>
            <person name="Zhang X."/>
            <person name="Huang J."/>
            <person name="Zhang X."/>
            <person name="Sun H."/>
            <person name="Wang H."/>
        </authorList>
    </citation>
    <scope>NUCLEOTIDE SEQUENCE [LARGE SCALE GENOMIC DNA]</scope>
    <source>
        <strain evidence="1">TB1705</strain>
        <tissue evidence="1">Leaf</tissue>
    </source>
</reference>
<dbReference type="OrthoDB" id="2012836at2759"/>
<dbReference type="AlphaFoldDB" id="A0A7J7NXH9"/>
<comment type="caution">
    <text evidence="1">The sequence shown here is derived from an EMBL/GenBank/DDBJ whole genome shotgun (WGS) entry which is preliminary data.</text>
</comment>
<organism evidence="1 2">
    <name type="scientific">Kingdonia uniflora</name>
    <dbReference type="NCBI Taxonomy" id="39325"/>
    <lineage>
        <taxon>Eukaryota</taxon>
        <taxon>Viridiplantae</taxon>
        <taxon>Streptophyta</taxon>
        <taxon>Embryophyta</taxon>
        <taxon>Tracheophyta</taxon>
        <taxon>Spermatophyta</taxon>
        <taxon>Magnoliopsida</taxon>
        <taxon>Ranunculales</taxon>
        <taxon>Circaeasteraceae</taxon>
        <taxon>Kingdonia</taxon>
    </lineage>
</organism>
<sequence>MTPKRALPRFPKAKQSHHADEELVVFGGGHAATIALVAAKKGLLKTSAIAAIAPTWAGPLPIVFGRDSNMELRYGLFRGTLRAPAVGWMMYNLLVSNEKAIQSQYKSHVYANPENVTTDIVETRYALTKREGARYVPAAFLTGLIDPVKSREEFIELFAGLEGKTRVLVVSTTRSPKRSKVEMVALKGAKGVIKFVEVPGDLLPHEEYPNVVADELYQFLQENFEASV</sequence>
<dbReference type="InterPro" id="IPR029058">
    <property type="entry name" value="AB_hydrolase_fold"/>
</dbReference>
<name>A0A7J7NXH9_9MAGN</name>
<protein>
    <submittedName>
        <fullName evidence="1">Uncharacterized protein</fullName>
    </submittedName>
</protein>
<dbReference type="SUPFAM" id="SSF53474">
    <property type="entry name" value="alpha/beta-Hydrolases"/>
    <property type="match status" value="1"/>
</dbReference>
<dbReference type="PANTHER" id="PTHR47914:SF1">
    <property type="entry name" value="ALPHA_BETA-HYDROLASES SUPERFAMILY PROTEIN"/>
    <property type="match status" value="1"/>
</dbReference>
<evidence type="ECO:0000313" key="1">
    <source>
        <dbReference type="EMBL" id="KAF6171859.1"/>
    </source>
</evidence>
<dbReference type="Gene3D" id="3.40.50.1820">
    <property type="entry name" value="alpha/beta hydrolase"/>
    <property type="match status" value="1"/>
</dbReference>
<gene>
    <name evidence="1" type="ORF">GIB67_007380</name>
</gene>
<accession>A0A7J7NXH9</accession>
<dbReference type="PANTHER" id="PTHR47914">
    <property type="entry name" value="ALPHA/BETA-HYDROLASES SUPERFAMILY PROTEIN"/>
    <property type="match status" value="1"/>
</dbReference>
<keyword evidence="2" id="KW-1185">Reference proteome</keyword>
<proteinExistence type="predicted"/>